<keyword evidence="9" id="KW-1185">Reference proteome</keyword>
<dbReference type="PANTHER" id="PTHR23048">
    <property type="entry name" value="MYOSIN LIGHT CHAIN 1, 3"/>
    <property type="match status" value="1"/>
</dbReference>
<evidence type="ECO:0000313" key="8">
    <source>
        <dbReference type="EMBL" id="CAK0911910.1"/>
    </source>
</evidence>
<dbReference type="EMBL" id="CAUYUJ010022668">
    <property type="protein sequence ID" value="CAK0911910.1"/>
    <property type="molecule type" value="Genomic_DNA"/>
</dbReference>
<keyword evidence="3" id="KW-0677">Repeat</keyword>
<dbReference type="CDD" id="cd00051">
    <property type="entry name" value="EFh"/>
    <property type="match status" value="1"/>
</dbReference>
<dbReference type="Proteomes" id="UP001189429">
    <property type="component" value="Unassembled WGS sequence"/>
</dbReference>
<dbReference type="PROSITE" id="PS50222">
    <property type="entry name" value="EF_HAND_2"/>
    <property type="match status" value="1"/>
</dbReference>
<gene>
    <name evidence="8" type="ORF">PCOR1329_LOCUS85638</name>
</gene>
<name>A0ABN9YJA7_9DINO</name>
<dbReference type="PANTHER" id="PTHR23048:SF0">
    <property type="entry name" value="CALMODULIN LIKE 3"/>
    <property type="match status" value="1"/>
</dbReference>
<dbReference type="Pfam" id="PF13499">
    <property type="entry name" value="EF-hand_7"/>
    <property type="match status" value="1"/>
</dbReference>
<feature type="non-terminal residue" evidence="8">
    <location>
        <position position="1"/>
    </location>
</feature>
<organism evidence="8 9">
    <name type="scientific">Prorocentrum cordatum</name>
    <dbReference type="NCBI Taxonomy" id="2364126"/>
    <lineage>
        <taxon>Eukaryota</taxon>
        <taxon>Sar</taxon>
        <taxon>Alveolata</taxon>
        <taxon>Dinophyceae</taxon>
        <taxon>Prorocentrales</taxon>
        <taxon>Prorocentraceae</taxon>
        <taxon>Prorocentrum</taxon>
    </lineage>
</organism>
<keyword evidence="5" id="KW-0007">Acetylation</keyword>
<evidence type="ECO:0000256" key="2">
    <source>
        <dbReference type="ARBA" id="ARBA00022723"/>
    </source>
</evidence>
<keyword evidence="2" id="KW-0479">Metal-binding</keyword>
<dbReference type="InterPro" id="IPR011992">
    <property type="entry name" value="EF-hand-dom_pair"/>
</dbReference>
<evidence type="ECO:0000256" key="5">
    <source>
        <dbReference type="ARBA" id="ARBA00022990"/>
    </source>
</evidence>
<keyword evidence="4" id="KW-0106">Calcium</keyword>
<evidence type="ECO:0000259" key="7">
    <source>
        <dbReference type="PROSITE" id="PS50222"/>
    </source>
</evidence>
<dbReference type="SUPFAM" id="SSF47473">
    <property type="entry name" value="EF-hand"/>
    <property type="match status" value="1"/>
</dbReference>
<dbReference type="SMART" id="SM00054">
    <property type="entry name" value="EFh"/>
    <property type="match status" value="4"/>
</dbReference>
<accession>A0ABN9YJA7</accession>
<evidence type="ECO:0000256" key="4">
    <source>
        <dbReference type="ARBA" id="ARBA00022837"/>
    </source>
</evidence>
<dbReference type="Gene3D" id="1.10.238.10">
    <property type="entry name" value="EF-hand"/>
    <property type="match status" value="2"/>
</dbReference>
<comment type="caution">
    <text evidence="8">The sequence shown here is derived from an EMBL/GenBank/DDBJ whole genome shotgun (WGS) entry which is preliminary data.</text>
</comment>
<sequence length="215" mass="24384">SRCGARTGRPRQRAVSAEPSPRRPAEERAMGEIVPTEERIPRWDGSEFIAYGASGLEVRLPYELHDHCGFRATQIRELAWAFQLSDVMEDGLVSTKEARIMVGRLGEDPNDGDWLKMLNEIDQHTRGVLDFQHFVKLMSFFDRNMVTEDELVNAFKIFDKDRSGSIDAIEMQDLMKKLGFPMSPLEAHAMISEADDDDSGEVGYSEFVNKILNSQ</sequence>
<evidence type="ECO:0000256" key="1">
    <source>
        <dbReference type="ARBA" id="ARBA00020786"/>
    </source>
</evidence>
<protein>
    <recommendedName>
        <fullName evidence="1">Calmodulin</fullName>
    </recommendedName>
</protein>
<dbReference type="InterPro" id="IPR018247">
    <property type="entry name" value="EF_Hand_1_Ca_BS"/>
</dbReference>
<feature type="compositionally biased region" description="Basic and acidic residues" evidence="6">
    <location>
        <begin position="20"/>
        <end position="30"/>
    </location>
</feature>
<feature type="region of interest" description="Disordered" evidence="6">
    <location>
        <begin position="1"/>
        <end position="30"/>
    </location>
</feature>
<evidence type="ECO:0000313" key="9">
    <source>
        <dbReference type="Proteomes" id="UP001189429"/>
    </source>
</evidence>
<proteinExistence type="predicted"/>
<dbReference type="InterPro" id="IPR002048">
    <property type="entry name" value="EF_hand_dom"/>
</dbReference>
<reference evidence="8" key="1">
    <citation type="submission" date="2023-10" db="EMBL/GenBank/DDBJ databases">
        <authorList>
            <person name="Chen Y."/>
            <person name="Shah S."/>
            <person name="Dougan E. K."/>
            <person name="Thang M."/>
            <person name="Chan C."/>
        </authorList>
    </citation>
    <scope>NUCLEOTIDE SEQUENCE [LARGE SCALE GENOMIC DNA]</scope>
</reference>
<dbReference type="InterPro" id="IPR050230">
    <property type="entry name" value="CALM/Myosin/TropC-like"/>
</dbReference>
<feature type="domain" description="EF-hand" evidence="7">
    <location>
        <begin position="146"/>
        <end position="181"/>
    </location>
</feature>
<evidence type="ECO:0000256" key="6">
    <source>
        <dbReference type="SAM" id="MobiDB-lite"/>
    </source>
</evidence>
<dbReference type="PROSITE" id="PS00018">
    <property type="entry name" value="EF_HAND_1"/>
    <property type="match status" value="2"/>
</dbReference>
<evidence type="ECO:0000256" key="3">
    <source>
        <dbReference type="ARBA" id="ARBA00022737"/>
    </source>
</evidence>